<feature type="transmembrane region" description="Helical" evidence="1">
    <location>
        <begin position="94"/>
        <end position="115"/>
    </location>
</feature>
<dbReference type="AlphaFoldDB" id="B8FB34"/>
<dbReference type="eggNOG" id="COG3706">
    <property type="taxonomic scope" value="Bacteria"/>
</dbReference>
<evidence type="ECO:0000256" key="1">
    <source>
        <dbReference type="SAM" id="Phobius"/>
    </source>
</evidence>
<reference evidence="2 3" key="1">
    <citation type="journal article" date="2012" name="Environ. Microbiol.">
        <title>The genome sequence of Desulfatibacillum alkenivorans AK-01: a blueprint for anaerobic alkane oxidation.</title>
        <authorList>
            <person name="Callaghan A.V."/>
            <person name="Morris B.E."/>
            <person name="Pereira I.A."/>
            <person name="McInerney M.J."/>
            <person name="Austin R.N."/>
            <person name="Groves J.T."/>
            <person name="Kukor J.J."/>
            <person name="Suflita J.M."/>
            <person name="Young L.Y."/>
            <person name="Zylstra G.J."/>
            <person name="Wawrik B."/>
        </authorList>
    </citation>
    <scope>NUCLEOTIDE SEQUENCE [LARGE SCALE GENOMIC DNA]</scope>
    <source>
        <strain evidence="2 3">AK-01</strain>
    </source>
</reference>
<sequence>MKNAAENTLLSRVTAEFLSQEEEEAFLRYNWKENKVIARNALAVLLFLSIAFFVRDVMEAKNTESIYILLLLRIGVASALGTTLVYIQKAREFIAYYSKMLLITQILISLGVFVLSITREMIFAYLGVNTILLTLIFYQFLNNKFYYTIAACAFLGVGSLFTSLFFLDMDFSGFIGSILFLIPINFLGVIILRSNNRTRRLEYVSYRELAKSNERNEELIKKLRASLDEINVLRGFIPICAYCKKVRDDEGYWKQIESYLEERSNLEFSHGMCPDCAEKVWGEAKWYKDLQKEIKSK</sequence>
<name>B8FB34_DESAL</name>
<feature type="transmembrane region" description="Helical" evidence="1">
    <location>
        <begin position="66"/>
        <end position="87"/>
    </location>
</feature>
<feature type="transmembrane region" description="Helical" evidence="1">
    <location>
        <begin position="36"/>
        <end position="54"/>
    </location>
</feature>
<keyword evidence="1" id="KW-1133">Transmembrane helix</keyword>
<gene>
    <name evidence="2" type="ordered locus">Dalk_2427</name>
</gene>
<evidence type="ECO:0000313" key="2">
    <source>
        <dbReference type="EMBL" id="ACL04120.1"/>
    </source>
</evidence>
<dbReference type="KEGG" id="dal:Dalk_2427"/>
<keyword evidence="3" id="KW-1185">Reference proteome</keyword>
<evidence type="ECO:0000313" key="3">
    <source>
        <dbReference type="Proteomes" id="UP000000739"/>
    </source>
</evidence>
<dbReference type="RefSeq" id="WP_015947194.1">
    <property type="nucleotide sequence ID" value="NC_011768.1"/>
</dbReference>
<proteinExistence type="predicted"/>
<feature type="transmembrane region" description="Helical" evidence="1">
    <location>
        <begin position="145"/>
        <end position="167"/>
    </location>
</feature>
<accession>B8FB34</accession>
<protein>
    <submittedName>
        <fullName evidence="2">Uncharacterized protein</fullName>
    </submittedName>
</protein>
<feature type="transmembrane region" description="Helical" evidence="1">
    <location>
        <begin position="121"/>
        <end position="138"/>
    </location>
</feature>
<organism evidence="2 3">
    <name type="scientific">Desulfatibacillum aliphaticivorans</name>
    <dbReference type="NCBI Taxonomy" id="218208"/>
    <lineage>
        <taxon>Bacteria</taxon>
        <taxon>Pseudomonadati</taxon>
        <taxon>Thermodesulfobacteriota</taxon>
        <taxon>Desulfobacteria</taxon>
        <taxon>Desulfobacterales</taxon>
        <taxon>Desulfatibacillaceae</taxon>
        <taxon>Desulfatibacillum</taxon>
    </lineage>
</organism>
<dbReference type="HOGENOM" id="CLU_936031_0_0_7"/>
<dbReference type="EMBL" id="CP001322">
    <property type="protein sequence ID" value="ACL04120.1"/>
    <property type="molecule type" value="Genomic_DNA"/>
</dbReference>
<keyword evidence="1" id="KW-0812">Transmembrane</keyword>
<keyword evidence="1" id="KW-0472">Membrane</keyword>
<feature type="transmembrane region" description="Helical" evidence="1">
    <location>
        <begin position="173"/>
        <end position="192"/>
    </location>
</feature>
<dbReference type="Proteomes" id="UP000000739">
    <property type="component" value="Chromosome"/>
</dbReference>